<dbReference type="GeneTree" id="ENSGT01120000271825"/>
<dbReference type="InterPro" id="IPR013783">
    <property type="entry name" value="Ig-like_fold"/>
</dbReference>
<evidence type="ECO:0000256" key="1">
    <source>
        <dbReference type="ARBA" id="ARBA00023180"/>
    </source>
</evidence>
<dbReference type="PRINTS" id="PR01638">
    <property type="entry name" value="MHCCLASSI"/>
</dbReference>
<dbReference type="InterPro" id="IPR007110">
    <property type="entry name" value="Ig-like_dom"/>
</dbReference>
<dbReference type="GO" id="GO:0006955">
    <property type="term" value="P:immune response"/>
    <property type="evidence" value="ECO:0007669"/>
    <property type="project" value="TreeGrafter"/>
</dbReference>
<reference evidence="5" key="3">
    <citation type="submission" date="2025-09" db="UniProtKB">
        <authorList>
            <consortium name="Ensembl"/>
        </authorList>
    </citation>
    <scope>IDENTIFICATION</scope>
</reference>
<reference evidence="5" key="2">
    <citation type="submission" date="2025-08" db="UniProtKB">
        <authorList>
            <consortium name="Ensembl"/>
        </authorList>
    </citation>
    <scope>IDENTIFICATION</scope>
</reference>
<feature type="chain" id="PRO_5003578916" description="Ig-like domain-containing protein" evidence="3">
    <location>
        <begin position="21"/>
        <end position="295"/>
    </location>
</feature>
<dbReference type="InterPro" id="IPR050208">
    <property type="entry name" value="MHC_class-I_related"/>
</dbReference>
<dbReference type="FunFam" id="3.30.500.10:FF:000001">
    <property type="entry name" value="H-2 class I histocompatibility antigen, alpha chain"/>
    <property type="match status" value="1"/>
</dbReference>
<keyword evidence="1" id="KW-0325">Glycoprotein</keyword>
<dbReference type="InterPro" id="IPR003597">
    <property type="entry name" value="Ig_C1-set"/>
</dbReference>
<dbReference type="Proteomes" id="UP000008672">
    <property type="component" value="Unassembled WGS sequence"/>
</dbReference>
<dbReference type="Pfam" id="PF00129">
    <property type="entry name" value="MHC_I"/>
    <property type="match status" value="1"/>
</dbReference>
<dbReference type="InterPro" id="IPR036179">
    <property type="entry name" value="Ig-like_dom_sf"/>
</dbReference>
<dbReference type="OMA" id="THECPEW"/>
<dbReference type="InterPro" id="IPR011162">
    <property type="entry name" value="MHC_I/II-like_Ag-recog"/>
</dbReference>
<evidence type="ECO:0000313" key="6">
    <source>
        <dbReference type="Proteomes" id="UP000008672"/>
    </source>
</evidence>
<reference evidence="6" key="1">
    <citation type="submission" date="2011-08" db="EMBL/GenBank/DDBJ databases">
        <title>The draft genome of Latimeria chalumnae.</title>
        <authorList>
            <person name="Di Palma F."/>
            <person name="Alfoldi J."/>
            <person name="Johnson J."/>
            <person name="Berlin A."/>
            <person name="Gnerre S."/>
            <person name="Jaffe D."/>
            <person name="MacCallum I."/>
            <person name="Young S."/>
            <person name="Walker B.J."/>
            <person name="Lander E."/>
            <person name="Lindblad-Toh K."/>
        </authorList>
    </citation>
    <scope>NUCLEOTIDE SEQUENCE [LARGE SCALE GENOMIC DNA]</scope>
    <source>
        <strain evidence="6">Wild caught</strain>
    </source>
</reference>
<protein>
    <recommendedName>
        <fullName evidence="4">Ig-like domain-containing protein</fullName>
    </recommendedName>
</protein>
<sequence>MTKKMLLLILVGCLYAEVRGGSHSLRYFYTGTSGLPDFPEFVIVGYVDEAQIMKYDSKSGRAVPKQSWMEEYVRKEDLGYWERQTQISQGQQVLFKGDIQTTMQRYNQTSGGVHTLQEMYGCELRDDGTTAGFEQFAYDGQDFVAFDKETQTWVTPVLAAVITKHKWDADRASNQMLKGYLEQECVEWLIKYMCYRKEMLERKVRPEVRIYDGPGSESNSIALTCMVTGFYPRAIDVTWIRDGETQMDNTYTDGILPNEDGMYQIEKIEIGSDDKCNHTCEVDHGSLNLELNIVW</sequence>
<dbReference type="eggNOG" id="ENOG502RQEK">
    <property type="taxonomic scope" value="Eukaryota"/>
</dbReference>
<accession>H3A272</accession>
<dbReference type="EMBL" id="AFYH01255762">
    <property type="status" value="NOT_ANNOTATED_CDS"/>
    <property type="molecule type" value="Genomic_DNA"/>
</dbReference>
<proteinExistence type="inferred from homology"/>
<evidence type="ECO:0000259" key="4">
    <source>
        <dbReference type="PROSITE" id="PS50835"/>
    </source>
</evidence>
<feature type="domain" description="Ig-like" evidence="4">
    <location>
        <begin position="206"/>
        <end position="292"/>
    </location>
</feature>
<name>H3A272_LATCH</name>
<dbReference type="Ensembl" id="ENSLACT00000003777.1">
    <property type="protein sequence ID" value="ENSLACP00000003743.1"/>
    <property type="gene ID" value="ENSLACG00000003335.1"/>
</dbReference>
<evidence type="ECO:0000256" key="2">
    <source>
        <dbReference type="RuleBase" id="RU004439"/>
    </source>
</evidence>
<dbReference type="FunCoup" id="H3A272">
    <property type="interactions" value="438"/>
</dbReference>
<dbReference type="InParanoid" id="H3A272"/>
<evidence type="ECO:0000313" key="5">
    <source>
        <dbReference type="Ensembl" id="ENSLACP00000003743.1"/>
    </source>
</evidence>
<comment type="similarity">
    <text evidence="2">Belongs to the MHC class I family.</text>
</comment>
<dbReference type="InterPro" id="IPR037055">
    <property type="entry name" value="MHC_I-like_Ag-recog_sf"/>
</dbReference>
<dbReference type="GO" id="GO:0009897">
    <property type="term" value="C:external side of plasma membrane"/>
    <property type="evidence" value="ECO:0007669"/>
    <property type="project" value="TreeGrafter"/>
</dbReference>
<keyword evidence="3" id="KW-0732">Signal</keyword>
<keyword evidence="6" id="KW-1185">Reference proteome</keyword>
<dbReference type="PANTHER" id="PTHR16675:SF235">
    <property type="entry name" value="SHKT DOMAIN-CONTAINING PROTEIN"/>
    <property type="match status" value="1"/>
</dbReference>
<dbReference type="STRING" id="7897.ENSLACP00000003743"/>
<organism evidence="5 6">
    <name type="scientific">Latimeria chalumnae</name>
    <name type="common">Coelacanth</name>
    <dbReference type="NCBI Taxonomy" id="7897"/>
    <lineage>
        <taxon>Eukaryota</taxon>
        <taxon>Metazoa</taxon>
        <taxon>Chordata</taxon>
        <taxon>Craniata</taxon>
        <taxon>Vertebrata</taxon>
        <taxon>Euteleostomi</taxon>
        <taxon>Coelacanthiformes</taxon>
        <taxon>Coelacanthidae</taxon>
        <taxon>Latimeria</taxon>
    </lineage>
</organism>
<dbReference type="InterPro" id="IPR011161">
    <property type="entry name" value="MHC_I-like_Ag-recog"/>
</dbReference>
<dbReference type="SMART" id="SM00407">
    <property type="entry name" value="IGc1"/>
    <property type="match status" value="1"/>
</dbReference>
<dbReference type="Gene3D" id="3.30.500.10">
    <property type="entry name" value="MHC class I-like antigen recognition-like"/>
    <property type="match status" value="1"/>
</dbReference>
<dbReference type="AlphaFoldDB" id="H3A272"/>
<dbReference type="SUPFAM" id="SSF48726">
    <property type="entry name" value="Immunoglobulin"/>
    <property type="match status" value="1"/>
</dbReference>
<evidence type="ECO:0000256" key="3">
    <source>
        <dbReference type="SAM" id="SignalP"/>
    </source>
</evidence>
<dbReference type="SUPFAM" id="SSF54452">
    <property type="entry name" value="MHC antigen-recognition domain"/>
    <property type="match status" value="1"/>
</dbReference>
<dbReference type="HOGENOM" id="CLU_047501_0_0_1"/>
<dbReference type="Pfam" id="PF07654">
    <property type="entry name" value="C1-set"/>
    <property type="match status" value="1"/>
</dbReference>
<dbReference type="PANTHER" id="PTHR16675">
    <property type="entry name" value="MHC CLASS I-RELATED"/>
    <property type="match status" value="1"/>
</dbReference>
<dbReference type="InterPro" id="IPR001039">
    <property type="entry name" value="MHC_I_a_a1/a2"/>
</dbReference>
<dbReference type="GO" id="GO:0005615">
    <property type="term" value="C:extracellular space"/>
    <property type="evidence" value="ECO:0007669"/>
    <property type="project" value="TreeGrafter"/>
</dbReference>
<dbReference type="Gene3D" id="2.60.40.10">
    <property type="entry name" value="Immunoglobulins"/>
    <property type="match status" value="1"/>
</dbReference>
<dbReference type="PROSITE" id="PS50835">
    <property type="entry name" value="IG_LIKE"/>
    <property type="match status" value="1"/>
</dbReference>
<feature type="signal peptide" evidence="3">
    <location>
        <begin position="1"/>
        <end position="20"/>
    </location>
</feature>